<dbReference type="EMBL" id="LLVT01000004">
    <property type="protein sequence ID" value="KSW10212.1"/>
    <property type="molecule type" value="Genomic_DNA"/>
</dbReference>
<dbReference type="InterPro" id="IPR003615">
    <property type="entry name" value="HNH_nuc"/>
</dbReference>
<dbReference type="OrthoDB" id="4398343at2"/>
<evidence type="ECO:0000313" key="3">
    <source>
        <dbReference type="EMBL" id="KSW10233.1"/>
    </source>
</evidence>
<comment type="caution">
    <text evidence="3">The sequence shown here is derived from an EMBL/GenBank/DDBJ whole genome shotgun (WGS) entry which is preliminary data.</text>
</comment>
<dbReference type="RefSeq" id="WP_060567562.1">
    <property type="nucleotide sequence ID" value="NZ_CP040006.1"/>
</dbReference>
<feature type="compositionally biased region" description="Gly residues" evidence="1">
    <location>
        <begin position="305"/>
        <end position="326"/>
    </location>
</feature>
<dbReference type="CDD" id="cd00085">
    <property type="entry name" value="HNHc"/>
    <property type="match status" value="1"/>
</dbReference>
<evidence type="ECO:0000313" key="2">
    <source>
        <dbReference type="EMBL" id="KSW10212.1"/>
    </source>
</evidence>
<evidence type="ECO:0000256" key="1">
    <source>
        <dbReference type="SAM" id="MobiDB-lite"/>
    </source>
</evidence>
<proteinExistence type="predicted"/>
<dbReference type="EMBL" id="LLVT01000004">
    <property type="protein sequence ID" value="KSW10233.1"/>
    <property type="molecule type" value="Genomic_DNA"/>
</dbReference>
<dbReference type="Gene3D" id="1.10.30.50">
    <property type="match status" value="1"/>
</dbReference>
<feature type="region of interest" description="Disordered" evidence="1">
    <location>
        <begin position="222"/>
        <end position="348"/>
    </location>
</feature>
<dbReference type="AlphaFoldDB" id="A0A0V8RQF1"/>
<evidence type="ECO:0000313" key="4">
    <source>
        <dbReference type="Proteomes" id="UP000054686"/>
    </source>
</evidence>
<organism evidence="3 4">
    <name type="scientific">Schaalia odontolytica</name>
    <dbReference type="NCBI Taxonomy" id="1660"/>
    <lineage>
        <taxon>Bacteria</taxon>
        <taxon>Bacillati</taxon>
        <taxon>Actinomycetota</taxon>
        <taxon>Actinomycetes</taxon>
        <taxon>Actinomycetales</taxon>
        <taxon>Actinomycetaceae</taxon>
        <taxon>Schaalia</taxon>
    </lineage>
</organism>
<gene>
    <name evidence="2" type="ORF">APY09_09405</name>
    <name evidence="3" type="ORF">APY09_09515</name>
</gene>
<feature type="compositionally biased region" description="Basic residues" evidence="1">
    <location>
        <begin position="338"/>
        <end position="348"/>
    </location>
</feature>
<protein>
    <recommendedName>
        <fullName evidence="5">HNH endonuclease</fullName>
    </recommendedName>
</protein>
<reference evidence="3 4" key="1">
    <citation type="submission" date="2015-10" db="EMBL/GenBank/DDBJ databases">
        <title>Draft Genome of Actinomyces odontolyticus subsp. actinosynbacter strain XH001.</title>
        <authorList>
            <person name="Mclean J.S."/>
            <person name="He X."/>
        </authorList>
    </citation>
    <scope>NUCLEOTIDE SEQUENCE [LARGE SCALE GENOMIC DNA]</scope>
    <source>
        <strain evidence="3 4">XH001</strain>
    </source>
</reference>
<accession>A0A0V8RQF1</accession>
<evidence type="ECO:0008006" key="5">
    <source>
        <dbReference type="Google" id="ProtNLM"/>
    </source>
</evidence>
<dbReference type="Proteomes" id="UP000054686">
    <property type="component" value="Unassembled WGS sequence"/>
</dbReference>
<name>A0A0V8RQF1_9ACTO</name>
<sequence length="348" mass="37466">MAWVRVGDEALSHPKLMSLYDVEGAEDISIVEMFGFLMALATYSAKHLTDGIIERGAAFRDGDRSRSAHLIDVAVGAGLLTWVEVEGKRKLRLFTDEEFIHVQPREEVMRRRARSRENRDPNKKAAVIFRDGDQCRYCGKVVRWTGPTGYNLGTLDHIDPDSLGDAPVDGLVVACHECNSSRGHAREAFDAASPLRPVPATPYYGVWSAEFLTRYGYEAAPSVDPGTPVDPASEPPARGVLPGRGSGAPVDPGRGSSGHAEAAVRDPGTPERCASEGPRIRPSSDSSPNPGPTSKGIKANTLGSGRDGTGRAGQGRAGTGQAGKGQAGHPRTPQQKQTSKRNRRRRRR</sequence>